<name>A0A7S3XDT6_9CHLO</name>
<gene>
    <name evidence="3" type="ORF">PSAL00342_LOCUS5601</name>
</gene>
<evidence type="ECO:0000256" key="2">
    <source>
        <dbReference type="SAM" id="MobiDB-lite"/>
    </source>
</evidence>
<accession>A0A7S3XDT6</accession>
<sequence length="327" mass="37410">MEASAVRERRRRGAHAHENGVRKRNGIVHGGLGNGKPNAEQWDVQPKTESTSPPGSEDETGGEAMSVLQEELRMKDEDVRRSEKENENLKVSETSQRQKRDSELQSLLRDERVSRIKLEEEKRRLEKELQEARMVSQPHAHQELDLHSLGSPDVKVGCSDLGEPLEWRDQHRRLLLEIAQLKEQLRTLQQKVGPEAENGKDLVASKLSQEGSGTKDKMGILRASWEVEHCAPSPTANCTACEVHQDEIQSLKEIMALDVQALKQHQKKIEKLQDRNRKHLELLKLKEEEIQRLQNKVSAIQKVRKEELALLERQIQKCSALMERLST</sequence>
<reference evidence="3" key="1">
    <citation type="submission" date="2021-01" db="EMBL/GenBank/DDBJ databases">
        <authorList>
            <person name="Corre E."/>
            <person name="Pelletier E."/>
            <person name="Niang G."/>
            <person name="Scheremetjew M."/>
            <person name="Finn R."/>
            <person name="Kale V."/>
            <person name="Holt S."/>
            <person name="Cochrane G."/>
            <person name="Meng A."/>
            <person name="Brown T."/>
            <person name="Cohen L."/>
        </authorList>
    </citation>
    <scope>NUCLEOTIDE SEQUENCE</scope>
    <source>
        <strain evidence="3">CCMP1897</strain>
    </source>
</reference>
<feature type="compositionally biased region" description="Basic and acidic residues" evidence="2">
    <location>
        <begin position="70"/>
        <end position="105"/>
    </location>
</feature>
<evidence type="ECO:0000313" key="3">
    <source>
        <dbReference type="EMBL" id="CAE0611766.1"/>
    </source>
</evidence>
<dbReference type="EMBL" id="HBIS01006200">
    <property type="protein sequence ID" value="CAE0611766.1"/>
    <property type="molecule type" value="Transcribed_RNA"/>
</dbReference>
<dbReference type="AlphaFoldDB" id="A0A7S3XDT6"/>
<organism evidence="3">
    <name type="scientific">Picocystis salinarum</name>
    <dbReference type="NCBI Taxonomy" id="88271"/>
    <lineage>
        <taxon>Eukaryota</taxon>
        <taxon>Viridiplantae</taxon>
        <taxon>Chlorophyta</taxon>
        <taxon>Picocystophyceae</taxon>
        <taxon>Picocystales</taxon>
        <taxon>Picocystaceae</taxon>
        <taxon>Picocystis</taxon>
    </lineage>
</organism>
<proteinExistence type="predicted"/>
<feature type="coiled-coil region" evidence="1">
    <location>
        <begin position="255"/>
        <end position="306"/>
    </location>
</feature>
<evidence type="ECO:0000256" key="1">
    <source>
        <dbReference type="SAM" id="Coils"/>
    </source>
</evidence>
<protein>
    <submittedName>
        <fullName evidence="3">Uncharacterized protein</fullName>
    </submittedName>
</protein>
<feature type="region of interest" description="Disordered" evidence="2">
    <location>
        <begin position="1"/>
        <end position="105"/>
    </location>
</feature>
<keyword evidence="1" id="KW-0175">Coiled coil</keyword>